<dbReference type="Proteomes" id="UP000321172">
    <property type="component" value="Chromosome"/>
</dbReference>
<evidence type="ECO:0000313" key="1">
    <source>
        <dbReference type="EMBL" id="QEA17494.1"/>
    </source>
</evidence>
<evidence type="ECO:0008006" key="3">
    <source>
        <dbReference type="Google" id="ProtNLM"/>
    </source>
</evidence>
<evidence type="ECO:0000313" key="2">
    <source>
        <dbReference type="Proteomes" id="UP000321172"/>
    </source>
</evidence>
<sequence length="133" mass="14725">MVKQGLAIALAGWAALAVPASSQRPALAMLDQIEPGRWEIRLRDGTRRSYPICVDNGRKLIQLRHDALNCERLVIDDRADEVTVQYTCRGRGYGRTSIRRETGRLVQIETQGIAEGLPFDFAAEARRTGDCGG</sequence>
<protein>
    <recommendedName>
        <fullName evidence="3">DUF3617 family protein</fullName>
    </recommendedName>
</protein>
<dbReference type="KEGG" id="ngf:FRF71_06975"/>
<name>A0A5B8S8D7_9SPHN</name>
<gene>
    <name evidence="1" type="ORF">FRF71_06975</name>
</gene>
<reference evidence="1 2" key="1">
    <citation type="journal article" date="2013" name="J. Microbiol. Biotechnol.">
        <title>Novosphingobium ginsenosidimutans sp. nov., with the ability to convert ginsenoside.</title>
        <authorList>
            <person name="Kim J.K."/>
            <person name="He D."/>
            <person name="Liu Q.M."/>
            <person name="Park H.Y."/>
            <person name="Jung M.S."/>
            <person name="Yoon M.H."/>
            <person name="Kim S.C."/>
            <person name="Im W.T."/>
        </authorList>
    </citation>
    <scope>NUCLEOTIDE SEQUENCE [LARGE SCALE GENOMIC DNA]</scope>
    <source>
        <strain evidence="1 2">FW-6</strain>
    </source>
</reference>
<organism evidence="1 2">
    <name type="scientific">Novosphingobium ginsenosidimutans</name>
    <dbReference type="NCBI Taxonomy" id="1176536"/>
    <lineage>
        <taxon>Bacteria</taxon>
        <taxon>Pseudomonadati</taxon>
        <taxon>Pseudomonadota</taxon>
        <taxon>Alphaproteobacteria</taxon>
        <taxon>Sphingomonadales</taxon>
        <taxon>Sphingomonadaceae</taxon>
        <taxon>Novosphingobium</taxon>
    </lineage>
</organism>
<dbReference type="EMBL" id="CP042345">
    <property type="protein sequence ID" value="QEA17494.1"/>
    <property type="molecule type" value="Genomic_DNA"/>
</dbReference>
<dbReference type="AlphaFoldDB" id="A0A5B8S8D7"/>
<accession>A0A5B8S8D7</accession>
<proteinExistence type="predicted"/>
<keyword evidence="2" id="KW-1185">Reference proteome</keyword>
<dbReference type="OrthoDB" id="7595119at2"/>